<accession>A0A8S5LUU6</accession>
<sequence>MNDKLLFTYYDAKFLIDWWNSKLTHKGRVMVADLEGLFSIQLPYDSYLEWFNPLTMDYFKLDECGYYALTLPDPKESSIW</sequence>
<organism evidence="1">
    <name type="scientific">Siphoviridae sp. ctMsr1</name>
    <dbReference type="NCBI Taxonomy" id="2826264"/>
    <lineage>
        <taxon>Viruses</taxon>
        <taxon>Duplodnaviria</taxon>
        <taxon>Heunggongvirae</taxon>
        <taxon>Uroviricota</taxon>
        <taxon>Caudoviricetes</taxon>
    </lineage>
</organism>
<reference evidence="1" key="1">
    <citation type="journal article" date="2021" name="Proc. Natl. Acad. Sci. U.S.A.">
        <title>A Catalog of Tens of Thousands of Viruses from Human Metagenomes Reveals Hidden Associations with Chronic Diseases.</title>
        <authorList>
            <person name="Tisza M.J."/>
            <person name="Buck C.B."/>
        </authorList>
    </citation>
    <scope>NUCLEOTIDE SEQUENCE</scope>
    <source>
        <strain evidence="1">CtMsr1</strain>
    </source>
</reference>
<proteinExistence type="predicted"/>
<name>A0A8S5LUU6_9CAUD</name>
<protein>
    <submittedName>
        <fullName evidence="1">Uncharacterized protein</fullName>
    </submittedName>
</protein>
<dbReference type="EMBL" id="BK014744">
    <property type="protein sequence ID" value="DAD73806.1"/>
    <property type="molecule type" value="Genomic_DNA"/>
</dbReference>
<evidence type="ECO:0000313" key="1">
    <source>
        <dbReference type="EMBL" id="DAD73806.1"/>
    </source>
</evidence>